<dbReference type="EMBL" id="JPRD01000015">
    <property type="protein sequence ID" value="KIF53329.1"/>
    <property type="molecule type" value="Genomic_DNA"/>
</dbReference>
<dbReference type="RefSeq" id="WP_020194526.1">
    <property type="nucleotide sequence ID" value="NZ_BAOH01000005.1"/>
</dbReference>
<gene>
    <name evidence="1" type="ORF">H735_10420</name>
</gene>
<proteinExistence type="predicted"/>
<organism evidence="1 2">
    <name type="scientific">Vibrio owensii CAIM 1854 = LMG 25443</name>
    <dbReference type="NCBI Taxonomy" id="1229493"/>
    <lineage>
        <taxon>Bacteria</taxon>
        <taxon>Pseudomonadati</taxon>
        <taxon>Pseudomonadota</taxon>
        <taxon>Gammaproteobacteria</taxon>
        <taxon>Vibrionales</taxon>
        <taxon>Vibrionaceae</taxon>
        <taxon>Vibrio</taxon>
    </lineage>
</organism>
<dbReference type="Proteomes" id="UP000031586">
    <property type="component" value="Unassembled WGS sequence"/>
</dbReference>
<accession>A0A0C1ZB09</accession>
<sequence>MSIQELNANNATHLLQCRHAFGDNGKFYKMRCHVLKKMPDGRLKLQVYGDRYWKDTHHIVRIRYVESSRVSQIKPPGEY</sequence>
<evidence type="ECO:0000313" key="2">
    <source>
        <dbReference type="Proteomes" id="UP000031586"/>
    </source>
</evidence>
<protein>
    <submittedName>
        <fullName evidence="1">Uncharacterized protein</fullName>
    </submittedName>
</protein>
<evidence type="ECO:0000313" key="1">
    <source>
        <dbReference type="EMBL" id="KIF53329.1"/>
    </source>
</evidence>
<name>A0A0C1ZB09_9VIBR</name>
<reference evidence="1 2" key="1">
    <citation type="submission" date="2014-07" db="EMBL/GenBank/DDBJ databases">
        <title>Unique and conserved regions in Vibrio harveyi and related species in comparison with the shrimp pathogen Vibrio harveyi CAIM 1792.</title>
        <authorList>
            <person name="Espinoza-Valles I."/>
            <person name="Vora G."/>
            <person name="Leekitcharoenphon P."/>
            <person name="Ussery D."/>
            <person name="Hoj L."/>
            <person name="Gomez-Gil B."/>
        </authorList>
    </citation>
    <scope>NUCLEOTIDE SEQUENCE [LARGE SCALE GENOMIC DNA]</scope>
    <source>
        <strain evidence="2">CAIM 1854 / LMG 25443</strain>
    </source>
</reference>
<dbReference type="PATRIC" id="fig|1229493.5.peg.1173"/>
<comment type="caution">
    <text evidence="1">The sequence shown here is derived from an EMBL/GenBank/DDBJ whole genome shotgun (WGS) entry which is preliminary data.</text>
</comment>
<dbReference type="AlphaFoldDB" id="A0A0C1ZB09"/>